<dbReference type="GO" id="GO:0003700">
    <property type="term" value="F:DNA-binding transcription factor activity"/>
    <property type="evidence" value="ECO:0007669"/>
    <property type="project" value="InterPro"/>
</dbReference>
<sequence length="243" mass="28311">MSRMQTRWTLFRQAHGDDAEACRARETLLRDYYGAVYKYLLGATRDPDSAKELSQTFAIRFIEGRFRRANPSRGRFRDYLKTSLFHMLRDARNEQKHWQHLPTPEALPDPSETGFDEAWRAGVKERAWDSLAREERSSAALEEAWKALEADKPAYHGVLELLRVDPTLRAPQIVERLSTQRGIHVKEDWVRQAKKRAWASFADHLIDEVASTLESGDLDVLEEELIDLDLLKYCQSALKKRRR</sequence>
<accession>A0A518HF41</accession>
<dbReference type="Gene3D" id="1.10.1740.10">
    <property type="match status" value="1"/>
</dbReference>
<protein>
    <recommendedName>
        <fullName evidence="3">RNA polymerase sigma factor</fullName>
    </recommendedName>
</protein>
<proteinExistence type="predicted"/>
<dbReference type="RefSeq" id="WP_145279674.1">
    <property type="nucleotide sequence ID" value="NZ_CP036428.1"/>
</dbReference>
<dbReference type="InterPro" id="IPR013325">
    <property type="entry name" value="RNA_pol_sigma_r2"/>
</dbReference>
<dbReference type="OrthoDB" id="254728at2"/>
<gene>
    <name evidence="1" type="ORF">ElP_74340</name>
</gene>
<dbReference type="KEGG" id="tpla:ElP_74340"/>
<dbReference type="Proteomes" id="UP000317835">
    <property type="component" value="Plasmid pElP_2"/>
</dbReference>
<dbReference type="SUPFAM" id="SSF88946">
    <property type="entry name" value="Sigma2 domain of RNA polymerase sigma factors"/>
    <property type="match status" value="1"/>
</dbReference>
<reference evidence="1 2" key="1">
    <citation type="submission" date="2019-02" db="EMBL/GenBank/DDBJ databases">
        <title>Deep-cultivation of Planctomycetes and their phenomic and genomic characterization uncovers novel biology.</title>
        <authorList>
            <person name="Wiegand S."/>
            <person name="Jogler M."/>
            <person name="Boedeker C."/>
            <person name="Pinto D."/>
            <person name="Vollmers J."/>
            <person name="Rivas-Marin E."/>
            <person name="Kohn T."/>
            <person name="Peeters S.H."/>
            <person name="Heuer A."/>
            <person name="Rast P."/>
            <person name="Oberbeckmann S."/>
            <person name="Bunk B."/>
            <person name="Jeske O."/>
            <person name="Meyerdierks A."/>
            <person name="Storesund J.E."/>
            <person name="Kallscheuer N."/>
            <person name="Luecker S."/>
            <person name="Lage O.M."/>
            <person name="Pohl T."/>
            <person name="Merkel B.J."/>
            <person name="Hornburger P."/>
            <person name="Mueller R.-W."/>
            <person name="Bruemmer F."/>
            <person name="Labrenz M."/>
            <person name="Spormann A.M."/>
            <person name="Op den Camp H."/>
            <person name="Overmann J."/>
            <person name="Amann R."/>
            <person name="Jetten M.S.M."/>
            <person name="Mascher T."/>
            <person name="Medema M.H."/>
            <person name="Devos D.P."/>
            <person name="Kaster A.-K."/>
            <person name="Ovreas L."/>
            <person name="Rohde M."/>
            <person name="Galperin M.Y."/>
            <person name="Jogler C."/>
        </authorList>
    </citation>
    <scope>NUCLEOTIDE SEQUENCE [LARGE SCALE GENOMIC DNA]</scope>
    <source>
        <strain evidence="1 2">ElP</strain>
        <plasmid evidence="2">pelp_2</plasmid>
    </source>
</reference>
<evidence type="ECO:0000313" key="1">
    <source>
        <dbReference type="EMBL" id="QDV39467.1"/>
    </source>
</evidence>
<keyword evidence="2" id="KW-1185">Reference proteome</keyword>
<keyword evidence="1" id="KW-0614">Plasmid</keyword>
<evidence type="ECO:0008006" key="3">
    <source>
        <dbReference type="Google" id="ProtNLM"/>
    </source>
</evidence>
<name>A0A518HF41_9BACT</name>
<geneLocation type="plasmid" evidence="2">
    <name>pelp_2</name>
</geneLocation>
<organism evidence="1 2">
    <name type="scientific">Tautonia plasticadhaerens</name>
    <dbReference type="NCBI Taxonomy" id="2527974"/>
    <lineage>
        <taxon>Bacteria</taxon>
        <taxon>Pseudomonadati</taxon>
        <taxon>Planctomycetota</taxon>
        <taxon>Planctomycetia</taxon>
        <taxon>Isosphaerales</taxon>
        <taxon>Isosphaeraceae</taxon>
        <taxon>Tautonia</taxon>
    </lineage>
</organism>
<dbReference type="AlphaFoldDB" id="A0A518HF41"/>
<dbReference type="GO" id="GO:0006352">
    <property type="term" value="P:DNA-templated transcription initiation"/>
    <property type="evidence" value="ECO:0007669"/>
    <property type="project" value="InterPro"/>
</dbReference>
<evidence type="ECO:0000313" key="2">
    <source>
        <dbReference type="Proteomes" id="UP000317835"/>
    </source>
</evidence>
<dbReference type="EMBL" id="CP036428">
    <property type="protein sequence ID" value="QDV39467.1"/>
    <property type="molecule type" value="Genomic_DNA"/>
</dbReference>